<organism evidence="1 2">
    <name type="scientific">Marseilla massiliensis</name>
    <dbReference type="NCBI Taxonomy" id="1841864"/>
    <lineage>
        <taxon>Bacteria</taxon>
        <taxon>Pseudomonadati</taxon>
        <taxon>Bacteroidota</taxon>
        <taxon>Bacteroidia</taxon>
        <taxon>Bacteroidales</taxon>
        <taxon>Prevotellaceae</taxon>
        <taxon>Marseilla</taxon>
    </lineage>
</organism>
<proteinExistence type="predicted"/>
<reference evidence="1 2" key="1">
    <citation type="journal article" date="2021" name="Sci. Rep.">
        <title>The distribution of antibiotic resistance genes in chicken gut microbiota commensals.</title>
        <authorList>
            <person name="Juricova H."/>
            <person name="Matiasovicova J."/>
            <person name="Kubasova T."/>
            <person name="Cejkova D."/>
            <person name="Rychlik I."/>
        </authorList>
    </citation>
    <scope>NUCLEOTIDE SEQUENCE [LARGE SCALE GENOMIC DNA]</scope>
    <source>
        <strain evidence="1 2">An819</strain>
    </source>
</reference>
<dbReference type="AlphaFoldDB" id="A0A938WRU1"/>
<name>A0A938WRU1_9BACT</name>
<dbReference type="Proteomes" id="UP000764045">
    <property type="component" value="Unassembled WGS sequence"/>
</dbReference>
<accession>A0A938WRU1</accession>
<sequence length="228" mass="26589">MEKLFLSGEEVRMVKCSHDLPTLYKRLKSNDFDLFRSLPLTENGIDVPDGIRLDTMFSQIFLFFDYDFQNRIGLENVNTILEEMLGFFDNETDNGKLYVNYPMIESLKYTKTLPDANYWKYTVTRQTCVDHKFKGEAETFAYTEAKGYKFIDLSKTNESEVRNNWNMLKAQNVCKANYIVSGENVLPEDKDTVSQDAIFKAQKEKYVCANDEVAILNSFPIFIHDYLK</sequence>
<evidence type="ECO:0000313" key="1">
    <source>
        <dbReference type="EMBL" id="MBM6662988.1"/>
    </source>
</evidence>
<evidence type="ECO:0000313" key="2">
    <source>
        <dbReference type="Proteomes" id="UP000764045"/>
    </source>
</evidence>
<protein>
    <submittedName>
        <fullName evidence="1">Uncharacterized protein</fullName>
    </submittedName>
</protein>
<dbReference type="EMBL" id="JACJJL010000038">
    <property type="protein sequence ID" value="MBM6662988.1"/>
    <property type="molecule type" value="Genomic_DNA"/>
</dbReference>
<keyword evidence="2" id="KW-1185">Reference proteome</keyword>
<comment type="caution">
    <text evidence="1">The sequence shown here is derived from an EMBL/GenBank/DDBJ whole genome shotgun (WGS) entry which is preliminary data.</text>
</comment>
<gene>
    <name evidence="1" type="ORF">H6B30_14765</name>
</gene>